<organism evidence="1 2">
    <name type="scientific">Nocardioides ginsengisegetis</name>
    <dbReference type="NCBI Taxonomy" id="661491"/>
    <lineage>
        <taxon>Bacteria</taxon>
        <taxon>Bacillati</taxon>
        <taxon>Actinomycetota</taxon>
        <taxon>Actinomycetes</taxon>
        <taxon>Propionibacteriales</taxon>
        <taxon>Nocardioidaceae</taxon>
        <taxon>Nocardioides</taxon>
    </lineage>
</organism>
<proteinExistence type="predicted"/>
<dbReference type="Proteomes" id="UP000580910">
    <property type="component" value="Unassembled WGS sequence"/>
</dbReference>
<dbReference type="EMBL" id="JACGXA010000001">
    <property type="protein sequence ID" value="MBA8803312.1"/>
    <property type="molecule type" value="Genomic_DNA"/>
</dbReference>
<dbReference type="AlphaFoldDB" id="A0A7W3IZ55"/>
<accession>A0A7W3IZ55</accession>
<comment type="caution">
    <text evidence="1">The sequence shown here is derived from an EMBL/GenBank/DDBJ whole genome shotgun (WGS) entry which is preliminary data.</text>
</comment>
<name>A0A7W3IZ55_9ACTN</name>
<keyword evidence="2" id="KW-1185">Reference proteome</keyword>
<evidence type="ECO:0000313" key="2">
    <source>
        <dbReference type="Proteomes" id="UP000580910"/>
    </source>
</evidence>
<dbReference type="Gene3D" id="1.10.8.1060">
    <property type="entry name" value="Corynebacterium glutamicum thioredoxin-dependent arsenate reductase, N-terminal domain"/>
    <property type="match status" value="1"/>
</dbReference>
<dbReference type="RefSeq" id="WP_182538234.1">
    <property type="nucleotide sequence ID" value="NZ_JACGXA010000001.1"/>
</dbReference>
<gene>
    <name evidence="1" type="ORF">FB382_001603</name>
</gene>
<reference evidence="1 2" key="1">
    <citation type="submission" date="2020-07" db="EMBL/GenBank/DDBJ databases">
        <title>Sequencing the genomes of 1000 actinobacteria strains.</title>
        <authorList>
            <person name="Klenk H.-P."/>
        </authorList>
    </citation>
    <scope>NUCLEOTIDE SEQUENCE [LARGE SCALE GENOMIC DNA]</scope>
    <source>
        <strain evidence="1 2">DSM 21349</strain>
    </source>
</reference>
<dbReference type="NCBIfam" id="NF046112">
    <property type="entry name" value="MSMEG_6209_Nter"/>
    <property type="match status" value="1"/>
</dbReference>
<sequence>MDTTEERRLIGHVEHRLTTQFPHVPASEIRLLVAGLLQRYDGSRVRDFVPLLVEREARDLLSDPASGEARTDVG</sequence>
<protein>
    <submittedName>
        <fullName evidence="1">Uncharacterized protein</fullName>
    </submittedName>
</protein>
<evidence type="ECO:0000313" key="1">
    <source>
        <dbReference type="EMBL" id="MBA8803312.1"/>
    </source>
</evidence>